<comment type="caution">
    <text evidence="4">The sequence shown here is derived from an EMBL/GenBank/DDBJ whole genome shotgun (WGS) entry which is preliminary data.</text>
</comment>
<dbReference type="SUPFAM" id="SSF52540">
    <property type="entry name" value="P-loop containing nucleoside triphosphate hydrolases"/>
    <property type="match status" value="1"/>
</dbReference>
<dbReference type="InterPro" id="IPR006073">
    <property type="entry name" value="GTP-bd"/>
</dbReference>
<dbReference type="Proteomes" id="UP001215280">
    <property type="component" value="Unassembled WGS sequence"/>
</dbReference>
<dbReference type="Gene3D" id="3.40.50.300">
    <property type="entry name" value="P-loop containing nucleotide triphosphate hydrolases"/>
    <property type="match status" value="1"/>
</dbReference>
<dbReference type="Pfam" id="PF01926">
    <property type="entry name" value="MMR_HSR1"/>
    <property type="match status" value="1"/>
</dbReference>
<organism evidence="4 5">
    <name type="scientific">Mycena maculata</name>
    <dbReference type="NCBI Taxonomy" id="230809"/>
    <lineage>
        <taxon>Eukaryota</taxon>
        <taxon>Fungi</taxon>
        <taxon>Dikarya</taxon>
        <taxon>Basidiomycota</taxon>
        <taxon>Agaricomycotina</taxon>
        <taxon>Agaricomycetes</taxon>
        <taxon>Agaricomycetidae</taxon>
        <taxon>Agaricales</taxon>
        <taxon>Marasmiineae</taxon>
        <taxon>Mycenaceae</taxon>
        <taxon>Mycena</taxon>
    </lineage>
</organism>
<evidence type="ECO:0000256" key="2">
    <source>
        <dbReference type="SAM" id="MobiDB-lite"/>
    </source>
</evidence>
<name>A0AAD7NYS4_9AGAR</name>
<evidence type="ECO:0000313" key="5">
    <source>
        <dbReference type="Proteomes" id="UP001215280"/>
    </source>
</evidence>
<feature type="compositionally biased region" description="Basic and acidic residues" evidence="2">
    <location>
        <begin position="326"/>
        <end position="358"/>
    </location>
</feature>
<keyword evidence="4" id="KW-0378">Hydrolase</keyword>
<dbReference type="AlphaFoldDB" id="A0AAD7NYS4"/>
<evidence type="ECO:0000256" key="1">
    <source>
        <dbReference type="SAM" id="Coils"/>
    </source>
</evidence>
<keyword evidence="5" id="KW-1185">Reference proteome</keyword>
<evidence type="ECO:0000259" key="3">
    <source>
        <dbReference type="Pfam" id="PF01926"/>
    </source>
</evidence>
<dbReference type="EMBL" id="JARJLG010000005">
    <property type="protein sequence ID" value="KAJ7780608.1"/>
    <property type="molecule type" value="Genomic_DNA"/>
</dbReference>
<feature type="coiled-coil region" evidence="1">
    <location>
        <begin position="238"/>
        <end position="297"/>
    </location>
</feature>
<keyword evidence="1" id="KW-0175">Coiled coil</keyword>
<feature type="region of interest" description="Disordered" evidence="2">
    <location>
        <begin position="313"/>
        <end position="358"/>
    </location>
</feature>
<gene>
    <name evidence="4" type="ORF">DFH07DRAFT_935909</name>
</gene>
<sequence length="401" mass="45031">MDLPVNSLDGNDASGVESLGHQDEVVIAVLGSTGSGKSSFIKLVTGDASIGIGDSLESETLDVKTFPFHDPTSGRKVIIVDTPGFDDSRAGVTDTDVLKKIANFLVGEYDKDRKLNGLIYFQRISDPRFGGQAGSNLRMFKKLCGEEPFKNVVVVTTFWDRVASEQEGSKREEELKSKFFRDLVGGGARFMRHDRTAESAQKVLGHIFTLVPTNVQIQEEIRVQGKSLEDTAAGSMRREEVEEIMARHKQEVADLKAEMATIRRNDEEARRELEAERDKLQQELARWQSEISVLKKGLDDEKNWREQLQAEIGRLGPPPYGENVLADERKKREEAEKRAEAADRAKEMAENQLQDEHNKSYKRKGVELANEVKWLPNFVLKPTFGAIGFGIDMATGRRIRH</sequence>
<dbReference type="CDD" id="cd00882">
    <property type="entry name" value="Ras_like_GTPase"/>
    <property type="match status" value="1"/>
</dbReference>
<dbReference type="GO" id="GO:0005525">
    <property type="term" value="F:GTP binding"/>
    <property type="evidence" value="ECO:0007669"/>
    <property type="project" value="InterPro"/>
</dbReference>
<accession>A0AAD7NYS4</accession>
<feature type="domain" description="G" evidence="3">
    <location>
        <begin position="27"/>
        <end position="91"/>
    </location>
</feature>
<dbReference type="GO" id="GO:0016787">
    <property type="term" value="F:hydrolase activity"/>
    <property type="evidence" value="ECO:0007669"/>
    <property type="project" value="UniProtKB-KW"/>
</dbReference>
<reference evidence="4" key="1">
    <citation type="submission" date="2023-03" db="EMBL/GenBank/DDBJ databases">
        <title>Massive genome expansion in bonnet fungi (Mycena s.s.) driven by repeated elements and novel gene families across ecological guilds.</title>
        <authorList>
            <consortium name="Lawrence Berkeley National Laboratory"/>
            <person name="Harder C.B."/>
            <person name="Miyauchi S."/>
            <person name="Viragh M."/>
            <person name="Kuo A."/>
            <person name="Thoen E."/>
            <person name="Andreopoulos B."/>
            <person name="Lu D."/>
            <person name="Skrede I."/>
            <person name="Drula E."/>
            <person name="Henrissat B."/>
            <person name="Morin E."/>
            <person name="Kohler A."/>
            <person name="Barry K."/>
            <person name="LaButti K."/>
            <person name="Morin E."/>
            <person name="Salamov A."/>
            <person name="Lipzen A."/>
            <person name="Mereny Z."/>
            <person name="Hegedus B."/>
            <person name="Baldrian P."/>
            <person name="Stursova M."/>
            <person name="Weitz H."/>
            <person name="Taylor A."/>
            <person name="Grigoriev I.V."/>
            <person name="Nagy L.G."/>
            <person name="Martin F."/>
            <person name="Kauserud H."/>
        </authorList>
    </citation>
    <scope>NUCLEOTIDE SEQUENCE</scope>
    <source>
        <strain evidence="4">CBHHK188m</strain>
    </source>
</reference>
<proteinExistence type="predicted"/>
<protein>
    <submittedName>
        <fullName evidence="4">P-loop containing nucleoside triphosphate hydrolase protein</fullName>
    </submittedName>
</protein>
<evidence type="ECO:0000313" key="4">
    <source>
        <dbReference type="EMBL" id="KAJ7780608.1"/>
    </source>
</evidence>
<dbReference type="InterPro" id="IPR027417">
    <property type="entry name" value="P-loop_NTPase"/>
</dbReference>